<dbReference type="EMBL" id="BPLR01017430">
    <property type="protein sequence ID" value="GIY91587.1"/>
    <property type="molecule type" value="Genomic_DNA"/>
</dbReference>
<proteinExistence type="predicted"/>
<protein>
    <submittedName>
        <fullName evidence="2">DBB domain-containing protein</fullName>
    </submittedName>
</protein>
<feature type="compositionally biased region" description="Low complexity" evidence="1">
    <location>
        <begin position="131"/>
        <end position="143"/>
    </location>
</feature>
<feature type="compositionally biased region" description="Low complexity" evidence="1">
    <location>
        <begin position="217"/>
        <end position="234"/>
    </location>
</feature>
<feature type="region of interest" description="Disordered" evidence="1">
    <location>
        <begin position="157"/>
        <end position="246"/>
    </location>
</feature>
<reference evidence="2 3" key="1">
    <citation type="submission" date="2021-06" db="EMBL/GenBank/DDBJ databases">
        <title>Caerostris extrusa draft genome.</title>
        <authorList>
            <person name="Kono N."/>
            <person name="Arakawa K."/>
        </authorList>
    </citation>
    <scope>NUCLEOTIDE SEQUENCE [LARGE SCALE GENOMIC DNA]</scope>
</reference>
<gene>
    <name evidence="2" type="primary">AVEN_50131_1</name>
    <name evidence="2" type="ORF">CEXT_667271</name>
</gene>
<organism evidence="2 3">
    <name type="scientific">Caerostris extrusa</name>
    <name type="common">Bark spider</name>
    <name type="synonym">Caerostris bankana</name>
    <dbReference type="NCBI Taxonomy" id="172846"/>
    <lineage>
        <taxon>Eukaryota</taxon>
        <taxon>Metazoa</taxon>
        <taxon>Ecdysozoa</taxon>
        <taxon>Arthropoda</taxon>
        <taxon>Chelicerata</taxon>
        <taxon>Arachnida</taxon>
        <taxon>Araneae</taxon>
        <taxon>Araneomorphae</taxon>
        <taxon>Entelegynae</taxon>
        <taxon>Araneoidea</taxon>
        <taxon>Araneidae</taxon>
        <taxon>Caerostris</taxon>
    </lineage>
</organism>
<feature type="compositionally biased region" description="Basic and acidic residues" evidence="1">
    <location>
        <begin position="235"/>
        <end position="246"/>
    </location>
</feature>
<feature type="region of interest" description="Disordered" evidence="1">
    <location>
        <begin position="116"/>
        <end position="143"/>
    </location>
</feature>
<name>A0AAV4X8S3_CAEEX</name>
<accession>A0AAV4X8S3</accession>
<comment type="caution">
    <text evidence="2">The sequence shown here is derived from an EMBL/GenBank/DDBJ whole genome shotgun (WGS) entry which is preliminary data.</text>
</comment>
<dbReference type="Proteomes" id="UP001054945">
    <property type="component" value="Unassembled WGS sequence"/>
</dbReference>
<dbReference type="AlphaFoldDB" id="A0AAV4X8S3"/>
<feature type="compositionally biased region" description="Basic and acidic residues" evidence="1">
    <location>
        <begin position="307"/>
        <end position="328"/>
    </location>
</feature>
<sequence length="545" mass="61809">MREEGEGEREMRLGVEGLVSIIASTLSKFWKGLEIVIMDWGQVLLVKLGFHDMSKIIPTHINKTDGLPVELEIFARVKVMLRSNIDVKKGLVNGAIDSSPKFINLISAARESWEEEERADVQALPEERPEQQPAGAAGPDAALQAGESTISNVEKEFQQWRRKHCTSQEEQMKRTRKTSAFAFMWKKPKKKDSKNGNGCKQFSDAKQEEKVSTRKISNTSASSASSKTSTSTFSSREDTTSSEQKLDEFCTAPTKWVSSYSPSTRRLFQPHYLIFHRPFRVDRPLAPPLTKPVPLPRKKLPPGVRAESSRIIEEEKSTDLKQDQLKPADDEDKNVSIVELCEKYGLQTLGKCFISGTCLSREQLAKADNLWIVLSNQKWNIQKPLIPLSNQNLLHSTTLLQSAVSRKTSGLKNELGKEEPEPVRTRDSDGYEIPIRLRFRIQEDLLNMGRHQTILFLATQPAQVFRTPKRPVADPIVQKCGCNERERGFFSDVLQLRLLLQHPRIFSSNIYMSLLDYSSNECRRRSVTRRCGIRCSQSMGKKSST</sequence>
<evidence type="ECO:0000313" key="3">
    <source>
        <dbReference type="Proteomes" id="UP001054945"/>
    </source>
</evidence>
<evidence type="ECO:0000313" key="2">
    <source>
        <dbReference type="EMBL" id="GIY91587.1"/>
    </source>
</evidence>
<feature type="region of interest" description="Disordered" evidence="1">
    <location>
        <begin position="290"/>
        <end position="328"/>
    </location>
</feature>
<keyword evidence="3" id="KW-1185">Reference proteome</keyword>
<evidence type="ECO:0000256" key="1">
    <source>
        <dbReference type="SAM" id="MobiDB-lite"/>
    </source>
</evidence>
<feature type="compositionally biased region" description="Basic and acidic residues" evidence="1">
    <location>
        <begin position="203"/>
        <end position="212"/>
    </location>
</feature>